<dbReference type="InterPro" id="IPR002885">
    <property type="entry name" value="PPR_rpt"/>
</dbReference>
<evidence type="ECO:0000313" key="4">
    <source>
        <dbReference type="EMBL" id="TQD85530.1"/>
    </source>
</evidence>
<name>A0A540LGE0_MALBA</name>
<dbReference type="Pfam" id="PF13041">
    <property type="entry name" value="PPR_2"/>
    <property type="match status" value="1"/>
</dbReference>
<dbReference type="AlphaFoldDB" id="A0A540LGE0"/>
<proteinExistence type="inferred from homology"/>
<keyword evidence="5" id="KW-1185">Reference proteome</keyword>
<evidence type="ECO:0008006" key="6">
    <source>
        <dbReference type="Google" id="ProtNLM"/>
    </source>
</evidence>
<evidence type="ECO:0000256" key="1">
    <source>
        <dbReference type="ARBA" id="ARBA00007626"/>
    </source>
</evidence>
<dbReference type="InterPro" id="IPR050667">
    <property type="entry name" value="PPR-containing_protein"/>
</dbReference>
<dbReference type="Proteomes" id="UP000315295">
    <property type="component" value="Unassembled WGS sequence"/>
</dbReference>
<comment type="caution">
    <text evidence="4">The sequence shown here is derived from an EMBL/GenBank/DDBJ whole genome shotgun (WGS) entry which is preliminary data.</text>
</comment>
<feature type="repeat" description="PPR" evidence="3">
    <location>
        <begin position="334"/>
        <end position="368"/>
    </location>
</feature>
<accession>A0A540LGE0</accession>
<reference evidence="4 5" key="1">
    <citation type="journal article" date="2019" name="G3 (Bethesda)">
        <title>Sequencing of a Wild Apple (Malus baccata) Genome Unravels the Differences Between Cultivated and Wild Apple Species Regarding Disease Resistance and Cold Tolerance.</title>
        <authorList>
            <person name="Chen X."/>
        </authorList>
    </citation>
    <scope>NUCLEOTIDE SEQUENCE [LARGE SCALE GENOMIC DNA]</scope>
    <source>
        <strain evidence="5">cv. Shandingzi</strain>
        <tissue evidence="4">Leaves</tissue>
    </source>
</reference>
<gene>
    <name evidence="4" type="ORF">C1H46_028896</name>
</gene>
<evidence type="ECO:0000256" key="2">
    <source>
        <dbReference type="ARBA" id="ARBA00022737"/>
    </source>
</evidence>
<evidence type="ECO:0000313" key="5">
    <source>
        <dbReference type="Proteomes" id="UP000315295"/>
    </source>
</evidence>
<feature type="repeat" description="PPR" evidence="3">
    <location>
        <begin position="229"/>
        <end position="263"/>
    </location>
</feature>
<comment type="similarity">
    <text evidence="1">Belongs to the PPR family. P subfamily.</text>
</comment>
<dbReference type="PANTHER" id="PTHR47939:SF14">
    <property type="entry name" value="PENTATRICOPEPTIDE REPEAT-CONTAINING PROTEIN MITOCHONDRIAL"/>
    <property type="match status" value="1"/>
</dbReference>
<feature type="repeat" description="PPR" evidence="3">
    <location>
        <begin position="194"/>
        <end position="228"/>
    </location>
</feature>
<evidence type="ECO:0000256" key="3">
    <source>
        <dbReference type="PROSITE-ProRule" id="PRU00708"/>
    </source>
</evidence>
<feature type="repeat" description="PPR" evidence="3">
    <location>
        <begin position="264"/>
        <end position="298"/>
    </location>
</feature>
<dbReference type="InterPro" id="IPR011990">
    <property type="entry name" value="TPR-like_helical_dom_sf"/>
</dbReference>
<sequence>MIPRSTKALFKKPIFFQSTQSCTFIIKNPSNFSTHPSSSPPEIPKKLHHKDWLSPNEVLQVFTSVRDPNSILTALDHYSKRKDYKPNEALYTLIIAKLAEARLFDAIDSVMARIKGESKCRLSDDFFRSVIKAYGNVGGFINRAIDTLYDMPRYGCWPSVKTFNFVLHLLVSTKMFEVVHEVFLEAPRLGIEIDACSLNIIIKGLCEFGKLDGALQVLDEFPKQRCEPNALTFSTLMHGLCVNGKVDEAFGLLKRMEDEGIDPDTITFNILIAGLRKRGRFDEGIKLMEEMKFKGCDPNPGSYQEVLYCFLDAQRFLEAKGFMSWMISKGVGPSFVSYKALIHGLCKENLVQDVDWVLKQMIRQGFLPKMGMWRQILKSMFAEKNSHCCISYEEIVDS</sequence>
<protein>
    <recommendedName>
        <fullName evidence="6">Pentacotripeptide-repeat region of PRORP domain-containing protein</fullName>
    </recommendedName>
</protein>
<dbReference type="NCBIfam" id="TIGR00756">
    <property type="entry name" value="PPR"/>
    <property type="match status" value="4"/>
</dbReference>
<dbReference type="EMBL" id="VIEB01000593">
    <property type="protein sequence ID" value="TQD85530.1"/>
    <property type="molecule type" value="Genomic_DNA"/>
</dbReference>
<dbReference type="PROSITE" id="PS51375">
    <property type="entry name" value="PPR"/>
    <property type="match status" value="4"/>
</dbReference>
<dbReference type="Pfam" id="PF01535">
    <property type="entry name" value="PPR"/>
    <property type="match status" value="1"/>
</dbReference>
<organism evidence="4 5">
    <name type="scientific">Malus baccata</name>
    <name type="common">Siberian crab apple</name>
    <name type="synonym">Pyrus baccata</name>
    <dbReference type="NCBI Taxonomy" id="106549"/>
    <lineage>
        <taxon>Eukaryota</taxon>
        <taxon>Viridiplantae</taxon>
        <taxon>Streptophyta</taxon>
        <taxon>Embryophyta</taxon>
        <taxon>Tracheophyta</taxon>
        <taxon>Spermatophyta</taxon>
        <taxon>Magnoliopsida</taxon>
        <taxon>eudicotyledons</taxon>
        <taxon>Gunneridae</taxon>
        <taxon>Pentapetalae</taxon>
        <taxon>rosids</taxon>
        <taxon>fabids</taxon>
        <taxon>Rosales</taxon>
        <taxon>Rosaceae</taxon>
        <taxon>Amygdaloideae</taxon>
        <taxon>Maleae</taxon>
        <taxon>Malus</taxon>
    </lineage>
</organism>
<dbReference type="PANTHER" id="PTHR47939">
    <property type="entry name" value="MEMBRANE-ASSOCIATED SALT-INDUCIBLE PROTEIN-LIKE"/>
    <property type="match status" value="1"/>
</dbReference>
<keyword evidence="2" id="KW-0677">Repeat</keyword>
<dbReference type="Gene3D" id="1.25.40.10">
    <property type="entry name" value="Tetratricopeptide repeat domain"/>
    <property type="match status" value="3"/>
</dbReference>
<dbReference type="Pfam" id="PF12854">
    <property type="entry name" value="PPR_1"/>
    <property type="match status" value="1"/>
</dbReference>